<dbReference type="EC" id="3.1.1.31" evidence="5"/>
<sequence>MKRASMEEIEVHKGSADVNIFVSQDEMATSLSKYIGDLSEKFVKEKGVFTIVLSGDSYAKTIRNMMEPSSSVDWSKWYVFWVDERVVPKDSSESNYKLAYDEFLSKVPIPDDHIISINDKLLPEAASVEYESRLKQLMKSHVIATSNNTGFPKFDLILLGLGYNGHIASLFPNHPQLKENTTCVTYIMDSPKPPPQRITMTFPVINSASNVAFVVTGEEKARVVYEVFDRHQSLAMLPAKLVSPKGELKWFLDKEAASMINN</sequence>
<comment type="pathway">
    <text evidence="2">Carbohydrate degradation; pentose phosphate pathway; D-ribulose 5-phosphate from D-glucose 6-phosphate (oxidative stage): step 2/3.</text>
</comment>
<name>A0A803L2E4_CHEQI</name>
<evidence type="ECO:0000256" key="5">
    <source>
        <dbReference type="RuleBase" id="RU365095"/>
    </source>
</evidence>
<reference evidence="7" key="1">
    <citation type="journal article" date="2017" name="Nature">
        <title>The genome of Chenopodium quinoa.</title>
        <authorList>
            <person name="Jarvis D.E."/>
            <person name="Ho Y.S."/>
            <person name="Lightfoot D.J."/>
            <person name="Schmoeckel S.M."/>
            <person name="Li B."/>
            <person name="Borm T.J.A."/>
            <person name="Ohyanagi H."/>
            <person name="Mineta K."/>
            <person name="Michell C.T."/>
            <person name="Saber N."/>
            <person name="Kharbatia N.M."/>
            <person name="Rupper R.R."/>
            <person name="Sharp A.R."/>
            <person name="Dally N."/>
            <person name="Boughton B.A."/>
            <person name="Woo Y.H."/>
            <person name="Gao G."/>
            <person name="Schijlen E.G.W.M."/>
            <person name="Guo X."/>
            <person name="Momin A.A."/>
            <person name="Negrao S."/>
            <person name="Al-Babili S."/>
            <person name="Gehring C."/>
            <person name="Roessner U."/>
            <person name="Jung C."/>
            <person name="Murphy K."/>
            <person name="Arold S.T."/>
            <person name="Gojobori T."/>
            <person name="van der Linden C.G."/>
            <person name="van Loo E.N."/>
            <person name="Jellen E.N."/>
            <person name="Maughan P.J."/>
            <person name="Tester M."/>
        </authorList>
    </citation>
    <scope>NUCLEOTIDE SEQUENCE [LARGE SCALE GENOMIC DNA]</scope>
    <source>
        <strain evidence="7">cv. PI 614886</strain>
    </source>
</reference>
<dbReference type="InterPro" id="IPR006148">
    <property type="entry name" value="Glc/Gal-6P_isomerase"/>
</dbReference>
<dbReference type="OMA" id="TIPIICH"/>
<dbReference type="EnsemblPlants" id="AUR62006033-RA">
    <property type="protein sequence ID" value="AUR62006033-RA:cds"/>
    <property type="gene ID" value="AUR62006033"/>
</dbReference>
<reference evidence="7" key="2">
    <citation type="submission" date="2021-03" db="UniProtKB">
        <authorList>
            <consortium name="EnsemblPlants"/>
        </authorList>
    </citation>
    <scope>IDENTIFICATION</scope>
</reference>
<dbReference type="AlphaFoldDB" id="A0A803L2E4"/>
<dbReference type="FunFam" id="3.40.50.1360:FF:000005">
    <property type="entry name" value="6-phosphogluconolactonase"/>
    <property type="match status" value="1"/>
</dbReference>
<dbReference type="CDD" id="cd01400">
    <property type="entry name" value="6PGL"/>
    <property type="match status" value="1"/>
</dbReference>
<evidence type="ECO:0000256" key="3">
    <source>
        <dbReference type="ARBA" id="ARBA00010662"/>
    </source>
</evidence>
<evidence type="ECO:0000256" key="2">
    <source>
        <dbReference type="ARBA" id="ARBA00004961"/>
    </source>
</evidence>
<evidence type="ECO:0000313" key="8">
    <source>
        <dbReference type="Proteomes" id="UP000596660"/>
    </source>
</evidence>
<dbReference type="GO" id="GO:0006098">
    <property type="term" value="P:pentose-phosphate shunt"/>
    <property type="evidence" value="ECO:0007669"/>
    <property type="project" value="UniProtKB-UniPathway"/>
</dbReference>
<dbReference type="InterPro" id="IPR005900">
    <property type="entry name" value="6-phosphogluconolactonase_DevB"/>
</dbReference>
<dbReference type="UniPathway" id="UPA00115"/>
<comment type="catalytic activity">
    <reaction evidence="1 5">
        <text>6-phospho-D-glucono-1,5-lactone + H2O = 6-phospho-D-gluconate + H(+)</text>
        <dbReference type="Rhea" id="RHEA:12556"/>
        <dbReference type="ChEBI" id="CHEBI:15377"/>
        <dbReference type="ChEBI" id="CHEBI:15378"/>
        <dbReference type="ChEBI" id="CHEBI:57955"/>
        <dbReference type="ChEBI" id="CHEBI:58759"/>
        <dbReference type="EC" id="3.1.1.31"/>
    </reaction>
</comment>
<organism evidence="7 8">
    <name type="scientific">Chenopodium quinoa</name>
    <name type="common">Quinoa</name>
    <dbReference type="NCBI Taxonomy" id="63459"/>
    <lineage>
        <taxon>Eukaryota</taxon>
        <taxon>Viridiplantae</taxon>
        <taxon>Streptophyta</taxon>
        <taxon>Embryophyta</taxon>
        <taxon>Tracheophyta</taxon>
        <taxon>Spermatophyta</taxon>
        <taxon>Magnoliopsida</taxon>
        <taxon>eudicotyledons</taxon>
        <taxon>Gunneridae</taxon>
        <taxon>Pentapetalae</taxon>
        <taxon>Caryophyllales</taxon>
        <taxon>Chenopodiaceae</taxon>
        <taxon>Chenopodioideae</taxon>
        <taxon>Atripliceae</taxon>
        <taxon>Chenopodium</taxon>
    </lineage>
</organism>
<dbReference type="Pfam" id="PF01182">
    <property type="entry name" value="Glucosamine_iso"/>
    <property type="match status" value="1"/>
</dbReference>
<dbReference type="Gene3D" id="3.40.50.1360">
    <property type="match status" value="1"/>
</dbReference>
<evidence type="ECO:0000259" key="6">
    <source>
        <dbReference type="Pfam" id="PF01182"/>
    </source>
</evidence>
<dbReference type="Proteomes" id="UP000596660">
    <property type="component" value="Unplaced"/>
</dbReference>
<dbReference type="PANTHER" id="PTHR11054:SF22">
    <property type="entry name" value="6-PHOSPHOGLUCONOLACTONASE 3, CHLOROPLASTIC"/>
    <property type="match status" value="1"/>
</dbReference>
<dbReference type="GO" id="GO:0005975">
    <property type="term" value="P:carbohydrate metabolic process"/>
    <property type="evidence" value="ECO:0007669"/>
    <property type="project" value="InterPro"/>
</dbReference>
<dbReference type="InterPro" id="IPR037171">
    <property type="entry name" value="NagB/RpiA_transferase-like"/>
</dbReference>
<dbReference type="PANTHER" id="PTHR11054">
    <property type="entry name" value="6-PHOSPHOGLUCONOLACTONASE"/>
    <property type="match status" value="1"/>
</dbReference>
<dbReference type="InterPro" id="IPR039104">
    <property type="entry name" value="6PGL"/>
</dbReference>
<evidence type="ECO:0000256" key="4">
    <source>
        <dbReference type="ARBA" id="ARBA00022801"/>
    </source>
</evidence>
<proteinExistence type="inferred from homology"/>
<evidence type="ECO:0000256" key="1">
    <source>
        <dbReference type="ARBA" id="ARBA00000832"/>
    </source>
</evidence>
<protein>
    <recommendedName>
        <fullName evidence="5">Probable 6-phosphogluconolactonase</fullName>
        <ecNumber evidence="5">3.1.1.31</ecNumber>
    </recommendedName>
</protein>
<keyword evidence="4" id="KW-0378">Hydrolase</keyword>
<feature type="domain" description="Glucosamine/galactosamine-6-phosphate isomerase" evidence="6">
    <location>
        <begin position="23"/>
        <end position="250"/>
    </location>
</feature>
<dbReference type="Gramene" id="AUR62006033-RA">
    <property type="protein sequence ID" value="AUR62006033-RA:cds"/>
    <property type="gene ID" value="AUR62006033"/>
</dbReference>
<accession>A0A803L2E4</accession>
<evidence type="ECO:0000313" key="7">
    <source>
        <dbReference type="EnsemblPlants" id="AUR62006033-RA:cds"/>
    </source>
</evidence>
<comment type="similarity">
    <text evidence="3 5">Belongs to the glucosamine/galactosamine-6-phosphate isomerase family. 6-phosphogluconolactonase subfamily.</text>
</comment>
<keyword evidence="8" id="KW-1185">Reference proteome</keyword>
<dbReference type="GO" id="GO:0017057">
    <property type="term" value="F:6-phosphogluconolactonase activity"/>
    <property type="evidence" value="ECO:0007669"/>
    <property type="project" value="UniProtKB-EC"/>
</dbReference>
<dbReference type="SUPFAM" id="SSF100950">
    <property type="entry name" value="NagB/RpiA/CoA transferase-like"/>
    <property type="match status" value="1"/>
</dbReference>
<dbReference type="NCBIfam" id="TIGR01198">
    <property type="entry name" value="pgl"/>
    <property type="match status" value="1"/>
</dbReference>